<dbReference type="GeneID" id="101354670"/>
<evidence type="ECO:0000256" key="3">
    <source>
        <dbReference type="ARBA" id="ARBA00037883"/>
    </source>
</evidence>
<keyword evidence="1" id="KW-0444">Lipid biosynthesis</keyword>
<dbReference type="GO" id="GO:0006646">
    <property type="term" value="P:phosphatidylethanolamine biosynthetic process"/>
    <property type="evidence" value="ECO:0007669"/>
    <property type="project" value="TreeGrafter"/>
</dbReference>
<comment type="pathway">
    <text evidence="3">Phospholipid metabolism; phosphatidylethanolamine biosynthesis; phosphatidylethanolamine from ethanolamine: step 1/3.</text>
</comment>
<evidence type="ECO:0000256" key="1">
    <source>
        <dbReference type="ARBA" id="ARBA00023209"/>
    </source>
</evidence>
<dbReference type="Gene3D" id="3.30.200.20">
    <property type="entry name" value="Phosphorylase Kinase, domain 1"/>
    <property type="match status" value="1"/>
</dbReference>
<name>A0A2Y9DIF6_TRIMA</name>
<dbReference type="EC" id="2.7.1.82" evidence="5"/>
<dbReference type="InterPro" id="IPR011009">
    <property type="entry name" value="Kinase-like_dom_sf"/>
</dbReference>
<accession>A0A2Y9DIF6</accession>
<dbReference type="AlphaFoldDB" id="A0A2Y9DIF6"/>
<protein>
    <recommendedName>
        <fullName evidence="5">ethanolamine kinase</fullName>
        <ecNumber evidence="5">2.7.1.82</ecNumber>
    </recommendedName>
</protein>
<dbReference type="Gene3D" id="3.90.1200.10">
    <property type="match status" value="1"/>
</dbReference>
<keyword evidence="7" id="KW-0808">Transferase</keyword>
<dbReference type="Proteomes" id="UP000248480">
    <property type="component" value="Unplaced"/>
</dbReference>
<evidence type="ECO:0000256" key="4">
    <source>
        <dbReference type="ARBA" id="ARBA00038211"/>
    </source>
</evidence>
<keyword evidence="1" id="KW-0443">Lipid metabolism</keyword>
<keyword evidence="1" id="KW-0594">Phospholipid biosynthesis</keyword>
<dbReference type="SUPFAM" id="SSF56112">
    <property type="entry name" value="Protein kinase-like (PK-like)"/>
    <property type="match status" value="1"/>
</dbReference>
<dbReference type="PANTHER" id="PTHR22603">
    <property type="entry name" value="CHOLINE/ETHANOALAMINE KINASE"/>
    <property type="match status" value="1"/>
</dbReference>
<evidence type="ECO:0000313" key="6">
    <source>
        <dbReference type="Proteomes" id="UP000248480"/>
    </source>
</evidence>
<dbReference type="OrthoDB" id="10267235at2759"/>
<evidence type="ECO:0000313" key="7">
    <source>
        <dbReference type="RefSeq" id="XP_004375311.2"/>
    </source>
</evidence>
<keyword evidence="7" id="KW-0418">Kinase</keyword>
<reference evidence="7" key="1">
    <citation type="submission" date="2025-08" db="UniProtKB">
        <authorList>
            <consortium name="RefSeq"/>
        </authorList>
    </citation>
    <scope>IDENTIFICATION</scope>
</reference>
<evidence type="ECO:0000256" key="5">
    <source>
        <dbReference type="ARBA" id="ARBA00038874"/>
    </source>
</evidence>
<sequence length="345" mass="39799">MAVPPSAPLPSSPFYLRRQTSCPQCSWGMEENAVASVGCREPPGPPRAVAVPCFGISVDQDDILPGALRLIQELRPHWRPEQVQTKRFTDGMTNKLLACYVEEDMRDCVLVRVYGERTELLVDRENEVRNFQLLQEHGCAPKLYCTFQNGLCYEYMPGMALGPEHIGEPRLFSLSADVPKVEVLEGELAWLKEHLSQLDSPVVFCHNDLLCKNIIYDSTKGHVRFIDYEYADYNYQAYDIGNHFNEFAGVNEVDYCRYPSRETQLLWLHDYLQAQKGTAVTPREVQKLYVQVNKFALASHFFWALWALIQNQYSTIDFDFLRYAVIRFNQYFKVKPQVSALEMPK</sequence>
<dbReference type="CTD" id="55224"/>
<keyword evidence="2" id="KW-1208">Phospholipid metabolism</keyword>
<dbReference type="GO" id="GO:0004305">
    <property type="term" value="F:ethanolamine kinase activity"/>
    <property type="evidence" value="ECO:0007669"/>
    <property type="project" value="UniProtKB-EC"/>
</dbReference>
<keyword evidence="6" id="KW-1185">Reference proteome</keyword>
<dbReference type="GO" id="GO:0005737">
    <property type="term" value="C:cytoplasm"/>
    <property type="evidence" value="ECO:0007669"/>
    <property type="project" value="TreeGrafter"/>
</dbReference>
<dbReference type="PANTHER" id="PTHR22603:SF94">
    <property type="entry name" value="ETHANOLAMINE KINASE 2"/>
    <property type="match status" value="1"/>
</dbReference>
<comment type="similarity">
    <text evidence="4">Belongs to the choline/ethanolamine kinase family.</text>
</comment>
<organism evidence="6 7">
    <name type="scientific">Trichechus manatus latirostris</name>
    <name type="common">Florida manatee</name>
    <dbReference type="NCBI Taxonomy" id="127582"/>
    <lineage>
        <taxon>Eukaryota</taxon>
        <taxon>Metazoa</taxon>
        <taxon>Chordata</taxon>
        <taxon>Craniata</taxon>
        <taxon>Vertebrata</taxon>
        <taxon>Euteleostomi</taxon>
        <taxon>Mammalia</taxon>
        <taxon>Eutheria</taxon>
        <taxon>Afrotheria</taxon>
        <taxon>Sirenia</taxon>
        <taxon>Trichechidae</taxon>
        <taxon>Trichechus</taxon>
    </lineage>
</organism>
<evidence type="ECO:0000256" key="2">
    <source>
        <dbReference type="ARBA" id="ARBA00023264"/>
    </source>
</evidence>
<gene>
    <name evidence="7" type="primary">ETNK2</name>
</gene>
<dbReference type="RefSeq" id="XP_004375311.2">
    <property type="nucleotide sequence ID" value="XM_004375254.2"/>
</dbReference>
<proteinExistence type="inferred from homology"/>
<dbReference type="Pfam" id="PF01633">
    <property type="entry name" value="Choline_kinase"/>
    <property type="match status" value="2"/>
</dbReference>
<dbReference type="CDD" id="cd05157">
    <property type="entry name" value="ETNK_euk"/>
    <property type="match status" value="1"/>
</dbReference>